<reference evidence="2 3" key="1">
    <citation type="journal article" date="2014" name="Genome Announc.">
        <title>Draft genome sequences of eight enterohepatic helicobacter species isolated from both laboratory and wild rodents.</title>
        <authorList>
            <person name="Sheh A."/>
            <person name="Shen Z."/>
            <person name="Fox J.G."/>
        </authorList>
    </citation>
    <scope>NUCLEOTIDE SEQUENCE [LARGE SCALE GENOMIC DNA]</scope>
    <source>
        <strain evidence="2 3">MIT 97-6194</strain>
    </source>
</reference>
<reference evidence="1 4" key="4">
    <citation type="submission" date="2019-12" db="EMBL/GenBank/DDBJ databases">
        <title>Multi-Generational Helicobacter saguini Isolates.</title>
        <authorList>
            <person name="Mannion A."/>
            <person name="Shen Z."/>
            <person name="Fox J.G."/>
        </authorList>
    </citation>
    <scope>NUCLEOTIDE SEQUENCE [LARGE SCALE GENOMIC DNA]</scope>
    <source>
        <strain evidence="1">16-048</strain>
        <strain evidence="4">16-048 (F4)</strain>
    </source>
</reference>
<accession>A0A099B8R0</accession>
<name>A0A099B8R0_9HELI</name>
<dbReference type="EMBL" id="QBIU01000002">
    <property type="protein sequence ID" value="MWV70171.1"/>
    <property type="molecule type" value="Genomic_DNA"/>
</dbReference>
<dbReference type="RefSeq" id="WP_034570334.1">
    <property type="nucleotide sequence ID" value="NZ_JRMP02000012.1"/>
</dbReference>
<evidence type="ECO:0000313" key="3">
    <source>
        <dbReference type="Proteomes" id="UP000029714"/>
    </source>
</evidence>
<dbReference type="Proteomes" id="UP000477070">
    <property type="component" value="Unassembled WGS sequence"/>
</dbReference>
<keyword evidence="3" id="KW-1185">Reference proteome</keyword>
<dbReference type="OrthoDB" id="9156542at2"/>
<dbReference type="AlphaFoldDB" id="A0A099B8R0"/>
<evidence type="ECO:0000313" key="2">
    <source>
        <dbReference type="EMBL" id="TLD93706.1"/>
    </source>
</evidence>
<reference evidence="2" key="3">
    <citation type="submission" date="2018-04" db="EMBL/GenBank/DDBJ databases">
        <authorList>
            <person name="Sheh A."/>
            <person name="Shen Z."/>
            <person name="Mannion A.J."/>
            <person name="Fox J.G."/>
        </authorList>
    </citation>
    <scope>NUCLEOTIDE SEQUENCE</scope>
    <source>
        <strain evidence="2">MIT 97-6194</strain>
    </source>
</reference>
<gene>
    <name evidence="1" type="ORF">DCO61_09215</name>
    <name evidence="2" type="ORF">LS64_007890</name>
</gene>
<reference evidence="2 3" key="2">
    <citation type="journal article" date="2016" name="Infect. Immun.">
        <title>Helicobacter saguini, a Novel Helicobacter Isolated from Cotton-Top Tamarins with Ulcerative Colitis, Has Proinflammatory Properties and Induces Typhlocolitis and Dysplasia in Gnotobiotic IL-10-/- Mice.</title>
        <authorList>
            <person name="Shen Z."/>
            <person name="Mannion A."/>
            <person name="Whary M.T."/>
            <person name="Muthupalani S."/>
            <person name="Sheh A."/>
            <person name="Feng Y."/>
            <person name="Gong G."/>
            <person name="Vandamme P."/>
            <person name="Holcombe H.R."/>
            <person name="Paster B.J."/>
            <person name="Fox J.G."/>
        </authorList>
    </citation>
    <scope>NUCLEOTIDE SEQUENCE [LARGE SCALE GENOMIC DNA]</scope>
    <source>
        <strain evidence="2 3">MIT 97-6194</strain>
    </source>
</reference>
<dbReference type="STRING" id="1548018.LS64_02850"/>
<sequence>MNNFKEWAVSFSGCDGGDIGSESAPSIWVCGIEPGAKKGEYESDKEYIETLKKDMAHTFSDVNFGYDKEWAATQDKYPFNRNICKILSVIDGGSASDYKKFIESKLPFSDSSKGYFKMNLYPLPFSNQDSKNASNAVIKELTGFNNVKEYEDFIRTNRFPFFNDLVKKYAPKLIICVGLGFKDDFIKAFGVDSKVSEEKINDKRLLHFKGGKSLVVILPFVSGTPSGLNSDDDFSKFGARIRELLAS</sequence>
<protein>
    <recommendedName>
        <fullName evidence="5">Uracil-DNA glycosylase-like domain-containing protein</fullName>
    </recommendedName>
</protein>
<proteinExistence type="predicted"/>
<evidence type="ECO:0008006" key="5">
    <source>
        <dbReference type="Google" id="ProtNLM"/>
    </source>
</evidence>
<evidence type="ECO:0000313" key="1">
    <source>
        <dbReference type="EMBL" id="MWV70171.1"/>
    </source>
</evidence>
<organism evidence="2 3">
    <name type="scientific">Helicobacter saguini</name>
    <dbReference type="NCBI Taxonomy" id="1548018"/>
    <lineage>
        <taxon>Bacteria</taxon>
        <taxon>Pseudomonadati</taxon>
        <taxon>Campylobacterota</taxon>
        <taxon>Epsilonproteobacteria</taxon>
        <taxon>Campylobacterales</taxon>
        <taxon>Helicobacteraceae</taxon>
        <taxon>Helicobacter</taxon>
    </lineage>
</organism>
<dbReference type="Proteomes" id="UP000029714">
    <property type="component" value="Unassembled WGS sequence"/>
</dbReference>
<evidence type="ECO:0000313" key="4">
    <source>
        <dbReference type="Proteomes" id="UP000477070"/>
    </source>
</evidence>
<comment type="caution">
    <text evidence="2">The sequence shown here is derived from an EMBL/GenBank/DDBJ whole genome shotgun (WGS) entry which is preliminary data.</text>
</comment>
<dbReference type="EMBL" id="JRMP02000012">
    <property type="protein sequence ID" value="TLD93706.1"/>
    <property type="molecule type" value="Genomic_DNA"/>
</dbReference>